<organism evidence="2 3">
    <name type="scientific">Chlamydomonas reinhardtii</name>
    <name type="common">Chlamydomonas smithii</name>
    <dbReference type="NCBI Taxonomy" id="3055"/>
    <lineage>
        <taxon>Eukaryota</taxon>
        <taxon>Viridiplantae</taxon>
        <taxon>Chlorophyta</taxon>
        <taxon>core chlorophytes</taxon>
        <taxon>Chlorophyceae</taxon>
        <taxon>CS clade</taxon>
        <taxon>Chlamydomonadales</taxon>
        <taxon>Chlamydomonadaceae</taxon>
        <taxon>Chlamydomonas</taxon>
    </lineage>
</organism>
<evidence type="ECO:0000313" key="2">
    <source>
        <dbReference type="EMBL" id="PNW80396.1"/>
    </source>
</evidence>
<evidence type="ECO:0000256" key="1">
    <source>
        <dbReference type="SAM" id="MobiDB-lite"/>
    </source>
</evidence>
<feature type="region of interest" description="Disordered" evidence="1">
    <location>
        <begin position="859"/>
        <end position="887"/>
    </location>
</feature>
<dbReference type="KEGG" id="cre:CHLRE_07g315850v5"/>
<dbReference type="Proteomes" id="UP000006906">
    <property type="component" value="Chromosome 7"/>
</dbReference>
<feature type="region of interest" description="Disordered" evidence="1">
    <location>
        <begin position="545"/>
        <end position="568"/>
    </location>
</feature>
<dbReference type="OrthoDB" id="545688at2759"/>
<dbReference type="Gramene" id="PNW80396">
    <property type="protein sequence ID" value="PNW80396"/>
    <property type="gene ID" value="CHLRE_07g315850v5"/>
</dbReference>
<sequence>MASASAKPIATAPPLDDTSNTDSAGFNSLPVEILERVAGSLPDNDVADGLRLTCRAAARALVAPRFRRLHLSKPVSNTTFRLHWGDAVTPGAARSLSLSKRRELLRLVAGSGVLANLQAALAAADCRPPADLLKDGSASSAEVCSWVDANLQQCSALATMKAAAAGGCLSLLQAAAAEAVAGRRSALCAEQLACAAARHGQQHVLEWVLEAVHTSSEQKSAAGKEEGKGKASAGTGTGLTFIMRMWHLHTLAGTALRYGHLRLAAWILEVYGRRLLQHDQRWRDSYRNGEEVVEPPPLEEEHDQEDTAAATGTHAGAAGASTSSTPPLQEPHGFPPPPRLAHAPQLARAESGLGPSLMISASAGAPLAWMLALHAAFFPRSNHDGCCNAYTSSWIRISIETAAGSQHPEWREKVDWLMSLDGGPNFPSAAFDSVCIVAASVPGPPGAGAERVCWLLRRGAHIPLSLRPHAVHGAAKLGDLTSFAALLEMQREQGPDKGDGGTQQWGRGRLYDNNVAERLLVLSALGFTPGLKLVVEQMGLAAAAAVPSPTDGGGRRGGGGDGEDGGVELVTRPQPWAWVPEAAKRAALAGHLTTLAYLTELVQLQPPIAAAAVATVAEAAAPAAEAAAEAGAGAGTAVPGVNTGTEGAVSAGAVAIQPEAATAATAAAVAATTADGPGTAAAVAAAAAACSHQLAAANSAEGEAARERLAELLSPRLMAAAAFGGATDVMRWLHERGCEADARSWLLAARGGCCEAMELLAEWRCPRPRHSGQRHEVVAQAVAQGDLMGLRCLQRLGWDVAAGLKPLPKHARRALAGSCHVDVDADPNEHFPELRQWLKAQRWGGLRALIGLGGGVRGGGGGGGGAGKEPTTGQTSAGGFGGSDSRGGFWRGLKRLLHKK</sequence>
<accession>A0A2K3DIP3</accession>
<dbReference type="EMBL" id="CM008968">
    <property type="protein sequence ID" value="PNW80396.1"/>
    <property type="molecule type" value="Genomic_DNA"/>
</dbReference>
<dbReference type="InParanoid" id="A0A2K3DIP3"/>
<dbReference type="GeneID" id="5726350"/>
<dbReference type="ExpressionAtlas" id="A0A2K3DIP3">
    <property type="expression patterns" value="baseline and differential"/>
</dbReference>
<dbReference type="GO" id="GO:0016020">
    <property type="term" value="C:membrane"/>
    <property type="evidence" value="ECO:0000318"/>
    <property type="project" value="GO_Central"/>
</dbReference>
<dbReference type="PANTHER" id="PTHR12393:SF6">
    <property type="entry name" value="SPHINGOMYELIN PHOSPHODIESTERASE 2"/>
    <property type="match status" value="1"/>
</dbReference>
<protein>
    <recommendedName>
        <fullName evidence="4">F-box domain-containing protein</fullName>
    </recommendedName>
</protein>
<feature type="compositionally biased region" description="Acidic residues" evidence="1">
    <location>
        <begin position="291"/>
        <end position="306"/>
    </location>
</feature>
<dbReference type="RefSeq" id="XP_042922446.1">
    <property type="nucleotide sequence ID" value="XM_043063878.1"/>
</dbReference>
<feature type="region of interest" description="Disordered" evidence="1">
    <location>
        <begin position="287"/>
        <end position="342"/>
    </location>
</feature>
<proteinExistence type="predicted"/>
<feature type="compositionally biased region" description="Gly residues" evidence="1">
    <location>
        <begin position="551"/>
        <end position="560"/>
    </location>
</feature>
<keyword evidence="3" id="KW-1185">Reference proteome</keyword>
<dbReference type="GO" id="GO:0030149">
    <property type="term" value="P:sphingolipid catabolic process"/>
    <property type="evidence" value="ECO:0000318"/>
    <property type="project" value="GO_Central"/>
</dbReference>
<dbReference type="GO" id="GO:0005783">
    <property type="term" value="C:endoplasmic reticulum"/>
    <property type="evidence" value="ECO:0000318"/>
    <property type="project" value="GO_Central"/>
</dbReference>
<dbReference type="PaxDb" id="3055-EDP07240"/>
<feature type="compositionally biased region" description="Low complexity" evidence="1">
    <location>
        <begin position="307"/>
        <end position="325"/>
    </location>
</feature>
<feature type="region of interest" description="Disordered" evidence="1">
    <location>
        <begin position="1"/>
        <end position="22"/>
    </location>
</feature>
<evidence type="ECO:0000313" key="3">
    <source>
        <dbReference type="Proteomes" id="UP000006906"/>
    </source>
</evidence>
<dbReference type="GO" id="GO:0004620">
    <property type="term" value="F:phospholipase activity"/>
    <property type="evidence" value="ECO:0000318"/>
    <property type="project" value="GO_Central"/>
</dbReference>
<evidence type="ECO:0008006" key="4">
    <source>
        <dbReference type="Google" id="ProtNLM"/>
    </source>
</evidence>
<reference evidence="2 3" key="1">
    <citation type="journal article" date="2007" name="Science">
        <title>The Chlamydomonas genome reveals the evolution of key animal and plant functions.</title>
        <authorList>
            <person name="Merchant S.S."/>
            <person name="Prochnik S.E."/>
            <person name="Vallon O."/>
            <person name="Harris E.H."/>
            <person name="Karpowicz S.J."/>
            <person name="Witman G.B."/>
            <person name="Terry A."/>
            <person name="Salamov A."/>
            <person name="Fritz-Laylin L.K."/>
            <person name="Marechal-Drouard L."/>
            <person name="Marshall W.F."/>
            <person name="Qu L.H."/>
            <person name="Nelson D.R."/>
            <person name="Sanderfoot A.A."/>
            <person name="Spalding M.H."/>
            <person name="Kapitonov V.V."/>
            <person name="Ren Q."/>
            <person name="Ferris P."/>
            <person name="Lindquist E."/>
            <person name="Shapiro H."/>
            <person name="Lucas S.M."/>
            <person name="Grimwood J."/>
            <person name="Schmutz J."/>
            <person name="Cardol P."/>
            <person name="Cerutti H."/>
            <person name="Chanfreau G."/>
            <person name="Chen C.L."/>
            <person name="Cognat V."/>
            <person name="Croft M.T."/>
            <person name="Dent R."/>
            <person name="Dutcher S."/>
            <person name="Fernandez E."/>
            <person name="Fukuzawa H."/>
            <person name="Gonzalez-Ballester D."/>
            <person name="Gonzalez-Halphen D."/>
            <person name="Hallmann A."/>
            <person name="Hanikenne M."/>
            <person name="Hippler M."/>
            <person name="Inwood W."/>
            <person name="Jabbari K."/>
            <person name="Kalanon M."/>
            <person name="Kuras R."/>
            <person name="Lefebvre P.A."/>
            <person name="Lemaire S.D."/>
            <person name="Lobanov A.V."/>
            <person name="Lohr M."/>
            <person name="Manuell A."/>
            <person name="Meier I."/>
            <person name="Mets L."/>
            <person name="Mittag M."/>
            <person name="Mittelmeier T."/>
            <person name="Moroney J.V."/>
            <person name="Moseley J."/>
            <person name="Napoli C."/>
            <person name="Nedelcu A.M."/>
            <person name="Niyogi K."/>
            <person name="Novoselov S.V."/>
            <person name="Paulsen I.T."/>
            <person name="Pazour G."/>
            <person name="Purton S."/>
            <person name="Ral J.P."/>
            <person name="Riano-Pachon D.M."/>
            <person name="Riekhof W."/>
            <person name="Rymarquis L."/>
            <person name="Schroda M."/>
            <person name="Stern D."/>
            <person name="Umen J."/>
            <person name="Willows R."/>
            <person name="Wilson N."/>
            <person name="Zimmer S.L."/>
            <person name="Allmer J."/>
            <person name="Balk J."/>
            <person name="Bisova K."/>
            <person name="Chen C.J."/>
            <person name="Elias M."/>
            <person name="Gendler K."/>
            <person name="Hauser C."/>
            <person name="Lamb M.R."/>
            <person name="Ledford H."/>
            <person name="Long J.C."/>
            <person name="Minagawa J."/>
            <person name="Page M.D."/>
            <person name="Pan J."/>
            <person name="Pootakham W."/>
            <person name="Roje S."/>
            <person name="Rose A."/>
            <person name="Stahlberg E."/>
            <person name="Terauchi A.M."/>
            <person name="Yang P."/>
            <person name="Ball S."/>
            <person name="Bowler C."/>
            <person name="Dieckmann C.L."/>
            <person name="Gladyshev V.N."/>
            <person name="Green P."/>
            <person name="Jorgensen R."/>
            <person name="Mayfield S."/>
            <person name="Mueller-Roeber B."/>
            <person name="Rajamani S."/>
            <person name="Sayre R.T."/>
            <person name="Brokstein P."/>
            <person name="Dubchak I."/>
            <person name="Goodstein D."/>
            <person name="Hornick L."/>
            <person name="Huang Y.W."/>
            <person name="Jhaveri J."/>
            <person name="Luo Y."/>
            <person name="Martinez D."/>
            <person name="Ngau W.C."/>
            <person name="Otillar B."/>
            <person name="Poliakov A."/>
            <person name="Porter A."/>
            <person name="Szajkowski L."/>
            <person name="Werner G."/>
            <person name="Zhou K."/>
            <person name="Grigoriev I.V."/>
            <person name="Rokhsar D.S."/>
            <person name="Grossman A.R."/>
        </authorList>
    </citation>
    <scope>NUCLEOTIDE SEQUENCE [LARGE SCALE GENOMIC DNA]</scope>
    <source>
        <strain evidence="3">CC-503</strain>
    </source>
</reference>
<name>A0A2K3DIP3_CHLRE</name>
<dbReference type="PANTHER" id="PTHR12393">
    <property type="entry name" value="SPHINGOMYELIN PHOSPHODIESTERASE RELATED"/>
    <property type="match status" value="1"/>
</dbReference>
<dbReference type="AlphaFoldDB" id="A0A2K3DIP3"/>
<gene>
    <name evidence="2" type="ORF">CHLRE_07g315850v5</name>
</gene>
<dbReference type="GO" id="GO:0071944">
    <property type="term" value="C:cell periphery"/>
    <property type="evidence" value="ECO:0000318"/>
    <property type="project" value="GO_Central"/>
</dbReference>
<feature type="compositionally biased region" description="Gly residues" evidence="1">
    <location>
        <begin position="876"/>
        <end position="885"/>
    </location>
</feature>
<dbReference type="GO" id="GO:0046513">
    <property type="term" value="P:ceramide biosynthetic process"/>
    <property type="evidence" value="ECO:0000318"/>
    <property type="project" value="GO_Central"/>
</dbReference>